<evidence type="ECO:0000313" key="2">
    <source>
        <dbReference type="EMBL" id="TFY90946.1"/>
    </source>
</evidence>
<comment type="caution">
    <text evidence="2">The sequence shown here is derived from an EMBL/GenBank/DDBJ whole genome shotgun (WGS) entry which is preliminary data.</text>
</comment>
<feature type="domain" description="Dermonecrotic toxin N-terminal" evidence="1">
    <location>
        <begin position="376"/>
        <end position="614"/>
    </location>
</feature>
<accession>A0A4Z0AVW2</accession>
<dbReference type="Proteomes" id="UP000297734">
    <property type="component" value="Unassembled WGS sequence"/>
</dbReference>
<organism evidence="2 3">
    <name type="scientific">Pseudomonas nabeulensis</name>
    <dbReference type="NCBI Taxonomy" id="2293833"/>
    <lineage>
        <taxon>Bacteria</taxon>
        <taxon>Pseudomonadati</taxon>
        <taxon>Pseudomonadota</taxon>
        <taxon>Gammaproteobacteria</taxon>
        <taxon>Pseudomonadales</taxon>
        <taxon>Pseudomonadaceae</taxon>
        <taxon>Pseudomonas</taxon>
    </lineage>
</organism>
<dbReference type="RefSeq" id="WP_135309731.1">
    <property type="nucleotide sequence ID" value="NZ_QUZT01000039.1"/>
</dbReference>
<reference evidence="2 3" key="1">
    <citation type="journal article" date="2019" name="Syst. Appl. Microbiol.">
        <title>New species of pathogenic Pseudomonas isolated from citrus in Tunisia: Proposal of Pseudomonas kairouanensis sp. nov. and Pseudomonas nabeulensis sp. nov.</title>
        <authorList>
            <person name="Oueslati M."/>
            <person name="Mulet M."/>
            <person name="Gomila M."/>
            <person name="Berge O."/>
            <person name="Hajlaoui M.R."/>
            <person name="Lalucat J."/>
            <person name="Sadfi-Zouaoui N."/>
            <person name="Garcia-Valdes E."/>
        </authorList>
    </citation>
    <scope>NUCLEOTIDE SEQUENCE [LARGE SCALE GENOMIC DNA]</scope>
    <source>
        <strain evidence="2 3">E10B</strain>
    </source>
</reference>
<evidence type="ECO:0000259" key="1">
    <source>
        <dbReference type="Pfam" id="PF20178"/>
    </source>
</evidence>
<protein>
    <recommendedName>
        <fullName evidence="1">Dermonecrotic toxin N-terminal domain-containing protein</fullName>
    </recommendedName>
</protein>
<name>A0A4Z0AVW2_9PSED</name>
<proteinExistence type="predicted"/>
<gene>
    <name evidence="2" type="ORF">DYL61_19850</name>
</gene>
<dbReference type="Pfam" id="PF20178">
    <property type="entry name" value="ToxA_N"/>
    <property type="match status" value="1"/>
</dbReference>
<keyword evidence="3" id="KW-1185">Reference proteome</keyword>
<sequence length="1574" mass="177827">MVSPASLPISTSSLSLAQTIRRYFRSRPSLQEVAVNVLQGSLGRRYRWLTIDQTQPVVLEPIYRNDGKMSVLQGYNSLTLADALIERCVTGLFVDYSQGQILAANPRESSPTPLHVKNSDLEEIINEQGAVLLDRYQEALVNFWMATDVDHQVRYVWLADTLKNALMEAATNVGLTGVQLDMVVEVVNQPMPSVKNAKVQAYLIDHWGESGAINLEMLRGLVLVRRHREGDTVLLFTLSRGIQVFDSLAELGDWLVNLLTLIPDGHTMQWRLYQPKGNVFHSFSLAFLVKQLSDIGIVLPVVRTFDNRQRLLERTLRVISSDFDTAPIHSTELTRLRAALPAWLTQADTDMQMEMSRYAVDLARHVAEPGWRPFDEGIPSLQAFACAKLAAQLATDYPTQPTLDPDHVRLTMDIEESDAKARTKIFWTVPPLYTQGSWSLSEFAWLALPGLDSKKLKVVPAGEQGEAVWLTAEQVLTLLENANVRGGYDQLISSKLMGNEDEVKWRKARFIEQLRVQLPMLALENHLKYPQSFSRQAYTCVVDALNAQAPHTEQEVVVRQLGFQIRQEEVVDHVTNMFIIGPQDINEGPHILYRPMTEVKMIEFSTWRDLQAAIIRPGPLQYEVMAWMEPATRDRYLLPGLPVPGLAAFELVDFNDMLWANPDLVLAQDVIEGDYLEYFFDSAVRALCSVANPQPPSGLEVFWGWLKRFFGLGLALVLPFLGGPVGEAAGWLLLGWIAWQDIRDIVTADPKGKLLSIADLLLNIGLLLLGRGYVATRVGTGLAAEALLDMAEGADFEHTIEMSWREDPEALLEGGQSSKSPRTSVQLPTVEGDSAFIRGDSMLERSWSGLYSRLSVIRQAELALYKVRVPATKQRIHTGDYRGLYRAGDNLYVSFDDDWFKVEEQGGVMRLVNDDIAPREGPTLVHRGSGSWGFAAEPAQPEELSQALALEQQRLAQLQSDEQRRMDLDAEYDRLFKMFNAQVFTDDSVLGDISRRFAEPGNDQLIEDELAKADLSHWCAITLLDALTRRRGFMVVRDYSTLHSRFAASAVWARRNQVMMYAAKRNLRLKQDGIEPSAFDAPNLGAMVLDTAGWRSLSSSLPDYAALQEKAVNASQEAERRFASMKLEGRVADASVALLDVPAWAGRHMSLKWQELQLRTLAMLCFSAKVPAYKDATLDLIQEVTNLCSLKLMAWRELFTPGRFNWDSHLRVMNDVLDSLVLANSRLSYQLESVPAFINTWALGNYRSYVRSLMRDAEDDLIAAYQQYEGAGTQAVVAKPGSGTTRMIEDGVQGVVIGMRREVEELGEQQVYLDVLEPFDHRRIWSFKRYGGDTDEGWREVARAEAEPPISGYSHEQLADIGVEASRLWRDAGQQFVRTASLESIRRMSALRVRSEWRNYANRMIKQRELLMAALKTLAVSEAHQDLLDFFKNVPSELYDEIMRFMAQSVDVPQRMIMRGYPSSEGLLMLYNAWKIEVVELPSEANLLRHFEVRERSTGRPLWFARFNYDTSNARNVGYHFTQGNLKRYAERDTSYATLKRRASNKELMINVLRGNIDHEVAQAVFFTEDIGAR</sequence>
<evidence type="ECO:0000313" key="3">
    <source>
        <dbReference type="Proteomes" id="UP000297734"/>
    </source>
</evidence>
<dbReference type="InterPro" id="IPR046673">
    <property type="entry name" value="ToxA_N"/>
</dbReference>
<dbReference type="OrthoDB" id="6729989at2"/>
<dbReference type="EMBL" id="QUZT01000039">
    <property type="protein sequence ID" value="TFY90946.1"/>
    <property type="molecule type" value="Genomic_DNA"/>
</dbReference>